<name>A0A8S9NWB4_BRACR</name>
<feature type="compositionally biased region" description="Basic and acidic residues" evidence="1">
    <location>
        <begin position="1"/>
        <end position="15"/>
    </location>
</feature>
<feature type="region of interest" description="Disordered" evidence="1">
    <location>
        <begin position="1"/>
        <end position="32"/>
    </location>
</feature>
<dbReference type="EMBL" id="QGKX02001621">
    <property type="protein sequence ID" value="KAF3505343.1"/>
    <property type="molecule type" value="Genomic_DNA"/>
</dbReference>
<proteinExistence type="predicted"/>
<comment type="caution">
    <text evidence="2">The sequence shown here is derived from an EMBL/GenBank/DDBJ whole genome shotgun (WGS) entry which is preliminary data.</text>
</comment>
<evidence type="ECO:0000313" key="3">
    <source>
        <dbReference type="Proteomes" id="UP000712600"/>
    </source>
</evidence>
<dbReference type="Proteomes" id="UP000712600">
    <property type="component" value="Unassembled WGS sequence"/>
</dbReference>
<evidence type="ECO:0000313" key="2">
    <source>
        <dbReference type="EMBL" id="KAF3505343.1"/>
    </source>
</evidence>
<accession>A0A8S9NWB4</accession>
<sequence length="102" mass="11296">MLNRDTESKGRDSSEKNLAGVKNKIGTEERDKKNRRILDSSIIANQRVISKGIVSRYATVTVQRDGSYATCLVNKDEADAIEQNMSEFYPAVSASRCSGHLT</sequence>
<evidence type="ECO:0000256" key="1">
    <source>
        <dbReference type="SAM" id="MobiDB-lite"/>
    </source>
</evidence>
<protein>
    <submittedName>
        <fullName evidence="2">Uncharacterized protein</fullName>
    </submittedName>
</protein>
<organism evidence="2 3">
    <name type="scientific">Brassica cretica</name>
    <name type="common">Mustard</name>
    <dbReference type="NCBI Taxonomy" id="69181"/>
    <lineage>
        <taxon>Eukaryota</taxon>
        <taxon>Viridiplantae</taxon>
        <taxon>Streptophyta</taxon>
        <taxon>Embryophyta</taxon>
        <taxon>Tracheophyta</taxon>
        <taxon>Spermatophyta</taxon>
        <taxon>Magnoliopsida</taxon>
        <taxon>eudicotyledons</taxon>
        <taxon>Gunneridae</taxon>
        <taxon>Pentapetalae</taxon>
        <taxon>rosids</taxon>
        <taxon>malvids</taxon>
        <taxon>Brassicales</taxon>
        <taxon>Brassicaceae</taxon>
        <taxon>Brassiceae</taxon>
        <taxon>Brassica</taxon>
    </lineage>
</organism>
<gene>
    <name evidence="2" type="ORF">F2Q69_00043752</name>
</gene>
<reference evidence="2" key="1">
    <citation type="submission" date="2019-12" db="EMBL/GenBank/DDBJ databases">
        <title>Genome sequencing and annotation of Brassica cretica.</title>
        <authorList>
            <person name="Studholme D.J."/>
            <person name="Sarris P."/>
        </authorList>
    </citation>
    <scope>NUCLEOTIDE SEQUENCE</scope>
    <source>
        <strain evidence="2">PFS-109/04</strain>
        <tissue evidence="2">Leaf</tissue>
    </source>
</reference>
<dbReference type="AlphaFoldDB" id="A0A8S9NWB4"/>